<sequence>MADVPDPALRHGLVDLQQKMTDLHQFHRQGVAHQWMLQAPNVRRARFSQFPIPFMNPAGGPWAGTPHDPLAQSRAAEILALIRANQPPVLPQIRIPARELAANEVGNQNSVVVRSGERNLIMQLQPHGFNFVRTLGYGGNGLTALFDMRDGNQTPTYFVAKTNFLQPNWTPQRQLAVINSLLCEKNAMVELMRAAHIVQVVTDPGIQGAHFRAVVGGGVNPESQEYQRAVARAALIAQGQVPRPSRGPLFRARVNPPAPPVLQLNQEENVILMEHCARGYFARVLQKMGEHLGPDDLIDSRILWHMFDCLIKACIAMEYPPRDWHTQQQWNASGGDHGLPYSEKLPNRVGGHEQAGSDIVHFDIDSANVFVGDFNYPVMADAAGARDYPHDMVPILKLGDFGTSHHITQLNLADTNFMWLRRWMFKHEFATPEQFTQEWELITTTPRAYHLATAHPVHVAGHYSHKTNLYQIACVMYEAITLTKLPKRPLPTAIDLRRIPNRNPITYGAYLLNQRFGRVSWRLRKLVMECMLERPADRPSLREVQRVIRKAIRRRPLTQAQKRVHQLWWDAAVGEPTPVRNPRVGRRVVDRPGAPYVRNINGLDAWINSDFAADQIPVLRPRYQQ</sequence>
<keyword evidence="4" id="KW-1185">Reference proteome</keyword>
<dbReference type="InterPro" id="IPR011009">
    <property type="entry name" value="Kinase-like_dom_sf"/>
</dbReference>
<dbReference type="InterPro" id="IPR017441">
    <property type="entry name" value="Protein_kinase_ATP_BS"/>
</dbReference>
<dbReference type="InterPro" id="IPR053083">
    <property type="entry name" value="TF_kinase-domain_protein"/>
</dbReference>
<accession>A0AAE0MH36</accession>
<protein>
    <recommendedName>
        <fullName evidence="2">Protein kinase domain-containing protein</fullName>
    </recommendedName>
</protein>
<keyword evidence="1" id="KW-0547">Nucleotide-binding</keyword>
<dbReference type="Proteomes" id="UP001286456">
    <property type="component" value="Unassembled WGS sequence"/>
</dbReference>
<dbReference type="PROSITE" id="PS50011">
    <property type="entry name" value="PROTEIN_KINASE_DOM"/>
    <property type="match status" value="1"/>
</dbReference>
<proteinExistence type="predicted"/>
<evidence type="ECO:0000313" key="4">
    <source>
        <dbReference type="Proteomes" id="UP001286456"/>
    </source>
</evidence>
<name>A0AAE0MH36_9PEZI</name>
<evidence type="ECO:0000313" key="3">
    <source>
        <dbReference type="EMBL" id="KAK3332386.1"/>
    </source>
</evidence>
<dbReference type="GO" id="GO:0005524">
    <property type="term" value="F:ATP binding"/>
    <property type="evidence" value="ECO:0007669"/>
    <property type="project" value="UniProtKB-UniRule"/>
</dbReference>
<dbReference type="PANTHER" id="PTHR44305:SF24">
    <property type="entry name" value="TYROSINE-PROTEIN KINASE C03B1.5-RELATED"/>
    <property type="match status" value="1"/>
</dbReference>
<feature type="binding site" evidence="1">
    <location>
        <position position="161"/>
    </location>
    <ligand>
        <name>ATP</name>
        <dbReference type="ChEBI" id="CHEBI:30616"/>
    </ligand>
</feature>
<dbReference type="Gene3D" id="1.10.510.10">
    <property type="entry name" value="Transferase(Phosphotransferase) domain 1"/>
    <property type="match status" value="1"/>
</dbReference>
<evidence type="ECO:0000259" key="2">
    <source>
        <dbReference type="PROSITE" id="PS50011"/>
    </source>
</evidence>
<feature type="domain" description="Protein kinase" evidence="2">
    <location>
        <begin position="129"/>
        <end position="552"/>
    </location>
</feature>
<dbReference type="InterPro" id="IPR000719">
    <property type="entry name" value="Prot_kinase_dom"/>
</dbReference>
<comment type="caution">
    <text evidence="3">The sequence shown here is derived from an EMBL/GenBank/DDBJ whole genome shotgun (WGS) entry which is preliminary data.</text>
</comment>
<keyword evidence="1" id="KW-0067">ATP-binding</keyword>
<dbReference type="EMBL" id="JAUEPO010000002">
    <property type="protein sequence ID" value="KAK3332386.1"/>
    <property type="molecule type" value="Genomic_DNA"/>
</dbReference>
<organism evidence="3 4">
    <name type="scientific">Cercophora scortea</name>
    <dbReference type="NCBI Taxonomy" id="314031"/>
    <lineage>
        <taxon>Eukaryota</taxon>
        <taxon>Fungi</taxon>
        <taxon>Dikarya</taxon>
        <taxon>Ascomycota</taxon>
        <taxon>Pezizomycotina</taxon>
        <taxon>Sordariomycetes</taxon>
        <taxon>Sordariomycetidae</taxon>
        <taxon>Sordariales</taxon>
        <taxon>Lasiosphaeriaceae</taxon>
        <taxon>Cercophora</taxon>
    </lineage>
</organism>
<dbReference type="PROSITE" id="PS00107">
    <property type="entry name" value="PROTEIN_KINASE_ATP"/>
    <property type="match status" value="1"/>
</dbReference>
<evidence type="ECO:0000256" key="1">
    <source>
        <dbReference type="PROSITE-ProRule" id="PRU10141"/>
    </source>
</evidence>
<gene>
    <name evidence="3" type="ORF">B0T19DRAFT_473287</name>
</gene>
<dbReference type="AlphaFoldDB" id="A0AAE0MH36"/>
<dbReference type="SUPFAM" id="SSF56112">
    <property type="entry name" value="Protein kinase-like (PK-like)"/>
    <property type="match status" value="1"/>
</dbReference>
<dbReference type="GO" id="GO:0004672">
    <property type="term" value="F:protein kinase activity"/>
    <property type="evidence" value="ECO:0007669"/>
    <property type="project" value="InterPro"/>
</dbReference>
<reference evidence="3" key="1">
    <citation type="journal article" date="2023" name="Mol. Phylogenet. Evol.">
        <title>Genome-scale phylogeny and comparative genomics of the fungal order Sordariales.</title>
        <authorList>
            <person name="Hensen N."/>
            <person name="Bonometti L."/>
            <person name="Westerberg I."/>
            <person name="Brannstrom I.O."/>
            <person name="Guillou S."/>
            <person name="Cros-Aarteil S."/>
            <person name="Calhoun S."/>
            <person name="Haridas S."/>
            <person name="Kuo A."/>
            <person name="Mondo S."/>
            <person name="Pangilinan J."/>
            <person name="Riley R."/>
            <person name="LaButti K."/>
            <person name="Andreopoulos B."/>
            <person name="Lipzen A."/>
            <person name="Chen C."/>
            <person name="Yan M."/>
            <person name="Daum C."/>
            <person name="Ng V."/>
            <person name="Clum A."/>
            <person name="Steindorff A."/>
            <person name="Ohm R.A."/>
            <person name="Martin F."/>
            <person name="Silar P."/>
            <person name="Natvig D.O."/>
            <person name="Lalanne C."/>
            <person name="Gautier V."/>
            <person name="Ament-Velasquez S.L."/>
            <person name="Kruys A."/>
            <person name="Hutchinson M.I."/>
            <person name="Powell A.J."/>
            <person name="Barry K."/>
            <person name="Miller A.N."/>
            <person name="Grigoriev I.V."/>
            <person name="Debuchy R."/>
            <person name="Gladieux P."/>
            <person name="Hiltunen Thoren M."/>
            <person name="Johannesson H."/>
        </authorList>
    </citation>
    <scope>NUCLEOTIDE SEQUENCE</scope>
    <source>
        <strain evidence="3">SMH4131-1</strain>
    </source>
</reference>
<reference evidence="3" key="2">
    <citation type="submission" date="2023-06" db="EMBL/GenBank/DDBJ databases">
        <authorList>
            <consortium name="Lawrence Berkeley National Laboratory"/>
            <person name="Haridas S."/>
            <person name="Hensen N."/>
            <person name="Bonometti L."/>
            <person name="Westerberg I."/>
            <person name="Brannstrom I.O."/>
            <person name="Guillou S."/>
            <person name="Cros-Aarteil S."/>
            <person name="Calhoun S."/>
            <person name="Kuo A."/>
            <person name="Mondo S."/>
            <person name="Pangilinan J."/>
            <person name="Riley R."/>
            <person name="Labutti K."/>
            <person name="Andreopoulos B."/>
            <person name="Lipzen A."/>
            <person name="Chen C."/>
            <person name="Yanf M."/>
            <person name="Daum C."/>
            <person name="Ng V."/>
            <person name="Clum A."/>
            <person name="Steindorff A."/>
            <person name="Ohm R."/>
            <person name="Martin F."/>
            <person name="Silar P."/>
            <person name="Natvig D."/>
            <person name="Lalanne C."/>
            <person name="Gautier V."/>
            <person name="Ament-Velasquez S.L."/>
            <person name="Kruys A."/>
            <person name="Hutchinson M.I."/>
            <person name="Powell A.J."/>
            <person name="Barry K."/>
            <person name="Miller A.N."/>
            <person name="Grigoriev I.V."/>
            <person name="Debuchy R."/>
            <person name="Gladieux P."/>
            <person name="Thoren M.H."/>
            <person name="Johannesson H."/>
        </authorList>
    </citation>
    <scope>NUCLEOTIDE SEQUENCE</scope>
    <source>
        <strain evidence="3">SMH4131-1</strain>
    </source>
</reference>
<dbReference type="PANTHER" id="PTHR44305">
    <property type="entry name" value="SI:DKEY-192D15.2-RELATED"/>
    <property type="match status" value="1"/>
</dbReference>